<dbReference type="PANTHER" id="PTHR12866">
    <property type="entry name" value="UBIQUITIN-LIKE-CONJUGATING ENZYME ATG3"/>
    <property type="match status" value="1"/>
</dbReference>
<dbReference type="GO" id="GO:0000422">
    <property type="term" value="P:autophagy of mitochondrion"/>
    <property type="evidence" value="ECO:0007669"/>
    <property type="project" value="TreeGrafter"/>
</dbReference>
<dbReference type="AlphaFoldDB" id="A0A8B8G913"/>
<dbReference type="GO" id="GO:0000407">
    <property type="term" value="C:phagophore assembly site"/>
    <property type="evidence" value="ECO:0007669"/>
    <property type="project" value="TreeGrafter"/>
</dbReference>
<keyword evidence="7" id="KW-0808">Transferase</keyword>
<dbReference type="GO" id="GO:0044804">
    <property type="term" value="P:nucleophagy"/>
    <property type="evidence" value="ECO:0007669"/>
    <property type="project" value="TreeGrafter"/>
</dbReference>
<keyword evidence="4" id="KW-0813">Transport</keyword>
<keyword evidence="9" id="KW-0832">Ubl conjugation</keyword>
<dbReference type="GO" id="GO:0061723">
    <property type="term" value="P:glycophagy"/>
    <property type="evidence" value="ECO:0007669"/>
    <property type="project" value="TreeGrafter"/>
</dbReference>
<dbReference type="GeneID" id="112690021"/>
<evidence type="ECO:0000256" key="12">
    <source>
        <dbReference type="ARBA" id="ARBA00034553"/>
    </source>
</evidence>
<evidence type="ECO:0000256" key="5">
    <source>
        <dbReference type="ARBA" id="ARBA00022490"/>
    </source>
</evidence>
<evidence type="ECO:0000256" key="4">
    <source>
        <dbReference type="ARBA" id="ARBA00022448"/>
    </source>
</evidence>
<keyword evidence="11" id="KW-0072">Autophagy</keyword>
<dbReference type="OrthoDB" id="1584384at2759"/>
<evidence type="ECO:0000256" key="7">
    <source>
        <dbReference type="ARBA" id="ARBA00022679"/>
    </source>
</evidence>
<dbReference type="GO" id="GO:0000045">
    <property type="term" value="P:autophagosome assembly"/>
    <property type="evidence" value="ECO:0007669"/>
    <property type="project" value="TreeGrafter"/>
</dbReference>
<evidence type="ECO:0000313" key="15">
    <source>
        <dbReference type="RefSeq" id="XP_025419704.1"/>
    </source>
</evidence>
<evidence type="ECO:0000256" key="6">
    <source>
        <dbReference type="ARBA" id="ARBA00022499"/>
    </source>
</evidence>
<dbReference type="GO" id="GO:0019776">
    <property type="term" value="F:Atg8-family ligase activity"/>
    <property type="evidence" value="ECO:0007669"/>
    <property type="project" value="TreeGrafter"/>
</dbReference>
<keyword evidence="8" id="KW-0833">Ubl conjugation pathway</keyword>
<keyword evidence="13" id="KW-1185">Reference proteome</keyword>
<dbReference type="GO" id="GO:0015031">
    <property type="term" value="P:protein transport"/>
    <property type="evidence" value="ECO:0007669"/>
    <property type="project" value="UniProtKB-KW"/>
</dbReference>
<evidence type="ECO:0000313" key="14">
    <source>
        <dbReference type="RefSeq" id="XP_025419697.1"/>
    </source>
</evidence>
<reference evidence="14 15" key="1">
    <citation type="submission" date="2025-04" db="UniProtKB">
        <authorList>
            <consortium name="RefSeq"/>
        </authorList>
    </citation>
    <scope>IDENTIFICATION</scope>
    <source>
        <tissue evidence="14 15">Whole body</tissue>
    </source>
</reference>
<evidence type="ECO:0000256" key="8">
    <source>
        <dbReference type="ARBA" id="ARBA00022786"/>
    </source>
</evidence>
<dbReference type="Proteomes" id="UP000694846">
    <property type="component" value="Unplaced"/>
</dbReference>
<keyword evidence="10" id="KW-0653">Protein transport</keyword>
<dbReference type="Pfam" id="PF03987">
    <property type="entry name" value="Autophagy_act_C"/>
    <property type="match status" value="1"/>
</dbReference>
<gene>
    <name evidence="14 15" type="primary">LOC112690021</name>
</gene>
<evidence type="ECO:0000256" key="3">
    <source>
        <dbReference type="ARBA" id="ARBA00017573"/>
    </source>
</evidence>
<evidence type="ECO:0000256" key="2">
    <source>
        <dbReference type="ARBA" id="ARBA00007683"/>
    </source>
</evidence>
<protein>
    <recommendedName>
        <fullName evidence="3">Ubiquitin-like-conjugating enzyme ATG3</fullName>
    </recommendedName>
    <alternativeName>
        <fullName evidence="12">Autophagy-related protein 3</fullName>
    </alternativeName>
</protein>
<evidence type="ECO:0000256" key="1">
    <source>
        <dbReference type="ARBA" id="ARBA00004496"/>
    </source>
</evidence>
<sequence>MQNVINSVKGTALGVAGFLTPVLKETRFKETGVITPNEFVTAGDHLVHSCPTWEWACGDDCKIKSYLPKNKQYLITKNVPCLRRYKQVENCEIQENIVESEGGNEGWVETHHFDPLSLSEEISDLLITDDVGNDDQISNNASVENKNIRSYLADDDDDDSDEGEAMDMDAFVESGLLEDESAIVYPEKKKEKEILSSSSDAILKTRTYDLHITYDKFYQTPRLWLYGYNENRVPLSVEEMYEDVSQDYAKKTVTMESHPHIPGPPMASIHPCKHADVMKKLIKMVVKGGKHIKVHMYLIIFLKFVQSVIPTIDYDYTQNINL</sequence>
<dbReference type="RefSeq" id="XP_025419704.1">
    <property type="nucleotide sequence ID" value="XM_025563919.1"/>
</dbReference>
<evidence type="ECO:0000313" key="13">
    <source>
        <dbReference type="Proteomes" id="UP000694846"/>
    </source>
</evidence>
<dbReference type="PANTHER" id="PTHR12866:SF2">
    <property type="entry name" value="UBIQUITIN-LIKE-CONJUGATING ENZYME ATG3"/>
    <property type="match status" value="1"/>
</dbReference>
<organism evidence="13 15">
    <name type="scientific">Sipha flava</name>
    <name type="common">yellow sugarcane aphid</name>
    <dbReference type="NCBI Taxonomy" id="143950"/>
    <lineage>
        <taxon>Eukaryota</taxon>
        <taxon>Metazoa</taxon>
        <taxon>Ecdysozoa</taxon>
        <taxon>Arthropoda</taxon>
        <taxon>Hexapoda</taxon>
        <taxon>Insecta</taxon>
        <taxon>Pterygota</taxon>
        <taxon>Neoptera</taxon>
        <taxon>Paraneoptera</taxon>
        <taxon>Hemiptera</taxon>
        <taxon>Sternorrhyncha</taxon>
        <taxon>Aphidomorpha</taxon>
        <taxon>Aphidoidea</taxon>
        <taxon>Aphididae</taxon>
        <taxon>Sipha</taxon>
    </lineage>
</organism>
<proteinExistence type="inferred from homology"/>
<keyword evidence="5" id="KW-0963">Cytoplasm</keyword>
<dbReference type="InterPro" id="IPR007135">
    <property type="entry name" value="Atg3/Atg10"/>
</dbReference>
<dbReference type="Gene3D" id="3.30.1460.50">
    <property type="match status" value="1"/>
</dbReference>
<name>A0A8B8G913_9HEMI</name>
<comment type="similarity">
    <text evidence="2">Belongs to the ATG3 family.</text>
</comment>
<keyword evidence="6" id="KW-1017">Isopeptide bond</keyword>
<evidence type="ECO:0000256" key="11">
    <source>
        <dbReference type="ARBA" id="ARBA00023006"/>
    </source>
</evidence>
<dbReference type="RefSeq" id="XP_025419697.1">
    <property type="nucleotide sequence ID" value="XM_025563912.1"/>
</dbReference>
<comment type="subcellular location">
    <subcellularLocation>
        <location evidence="1">Cytoplasm</location>
    </subcellularLocation>
</comment>
<accession>A0A8B8G913</accession>
<dbReference type="GO" id="GO:0005829">
    <property type="term" value="C:cytosol"/>
    <property type="evidence" value="ECO:0007669"/>
    <property type="project" value="TreeGrafter"/>
</dbReference>
<dbReference type="FunFam" id="3.30.1460.50:FF:000001">
    <property type="entry name" value="Autophagy-related protein 3"/>
    <property type="match status" value="1"/>
</dbReference>
<evidence type="ECO:0000256" key="10">
    <source>
        <dbReference type="ARBA" id="ARBA00022927"/>
    </source>
</evidence>
<evidence type="ECO:0000256" key="9">
    <source>
        <dbReference type="ARBA" id="ARBA00022843"/>
    </source>
</evidence>